<keyword evidence="1" id="KW-1133">Transmembrane helix</keyword>
<evidence type="ECO:0000256" key="1">
    <source>
        <dbReference type="SAM" id="Phobius"/>
    </source>
</evidence>
<reference evidence="2 3" key="1">
    <citation type="submission" date="2024-09" db="EMBL/GenBank/DDBJ databases">
        <authorList>
            <person name="Sun Q."/>
            <person name="Mori K."/>
        </authorList>
    </citation>
    <scope>NUCLEOTIDE SEQUENCE [LARGE SCALE GENOMIC DNA]</scope>
    <source>
        <strain evidence="2 3">CCM 7228</strain>
    </source>
</reference>
<evidence type="ECO:0000313" key="3">
    <source>
        <dbReference type="Proteomes" id="UP001589854"/>
    </source>
</evidence>
<dbReference type="RefSeq" id="WP_378933171.1">
    <property type="nucleotide sequence ID" value="NZ_JBHLVO010000006.1"/>
</dbReference>
<sequence length="160" mass="19359">MTIKIQRLVNVAMVLLSWLTIPLLGSRNIKRFLPATVLILLVEILHARIGKKQRWWVFYNKPKSFLLGEFPFEIGPFLAISIWFLKWTYGNFKWFILLNGITNAIFAYPITYFARKFRYYTLVRFNNFQFFLYFFSKAFLLYGFQYLYEKKYSPKGKRKL</sequence>
<proteinExistence type="predicted"/>
<dbReference type="EMBL" id="JBHLVO010000006">
    <property type="protein sequence ID" value="MFC0271729.1"/>
    <property type="molecule type" value="Genomic_DNA"/>
</dbReference>
<feature type="transmembrane region" description="Helical" evidence="1">
    <location>
        <begin position="130"/>
        <end position="148"/>
    </location>
</feature>
<feature type="transmembrane region" description="Helical" evidence="1">
    <location>
        <begin position="7"/>
        <end position="25"/>
    </location>
</feature>
<protein>
    <submittedName>
        <fullName evidence="2">Uncharacterized protein</fullName>
    </submittedName>
</protein>
<feature type="transmembrane region" description="Helical" evidence="1">
    <location>
        <begin position="70"/>
        <end position="89"/>
    </location>
</feature>
<accession>A0ABV6GDH0</accession>
<feature type="transmembrane region" description="Helical" evidence="1">
    <location>
        <begin position="95"/>
        <end position="114"/>
    </location>
</feature>
<dbReference type="Proteomes" id="UP001589854">
    <property type="component" value="Unassembled WGS sequence"/>
</dbReference>
<gene>
    <name evidence="2" type="ORF">ACFFIX_09695</name>
</gene>
<keyword evidence="3" id="KW-1185">Reference proteome</keyword>
<keyword evidence="1" id="KW-0812">Transmembrane</keyword>
<keyword evidence="1" id="KW-0472">Membrane</keyword>
<name>A0ABV6GDH0_9BACI</name>
<evidence type="ECO:0000313" key="2">
    <source>
        <dbReference type="EMBL" id="MFC0271729.1"/>
    </source>
</evidence>
<organism evidence="2 3">
    <name type="scientific">Metabacillus herbersteinensis</name>
    <dbReference type="NCBI Taxonomy" id="283816"/>
    <lineage>
        <taxon>Bacteria</taxon>
        <taxon>Bacillati</taxon>
        <taxon>Bacillota</taxon>
        <taxon>Bacilli</taxon>
        <taxon>Bacillales</taxon>
        <taxon>Bacillaceae</taxon>
        <taxon>Metabacillus</taxon>
    </lineage>
</organism>
<feature type="transmembrane region" description="Helical" evidence="1">
    <location>
        <begin position="31"/>
        <end position="49"/>
    </location>
</feature>
<comment type="caution">
    <text evidence="2">The sequence shown here is derived from an EMBL/GenBank/DDBJ whole genome shotgun (WGS) entry which is preliminary data.</text>
</comment>